<protein>
    <submittedName>
        <fullName evidence="1">Uncharacterized protein</fullName>
    </submittedName>
</protein>
<dbReference type="EMBL" id="RCSX01000047">
    <property type="protein sequence ID" value="KAF7915057.1"/>
    <property type="molecule type" value="Genomic_DNA"/>
</dbReference>
<name>A0ABQ7I6D5_9HELO</name>
<evidence type="ECO:0000313" key="2">
    <source>
        <dbReference type="Proteomes" id="UP000783213"/>
    </source>
</evidence>
<dbReference type="GeneID" id="62238151"/>
<keyword evidence="2" id="KW-1185">Reference proteome</keyword>
<dbReference type="RefSeq" id="XP_038804681.1">
    <property type="nucleotide sequence ID" value="XM_038959002.1"/>
</dbReference>
<organism evidence="1 2">
    <name type="scientific">Botrytis deweyae</name>
    <dbReference type="NCBI Taxonomy" id="2478750"/>
    <lineage>
        <taxon>Eukaryota</taxon>
        <taxon>Fungi</taxon>
        <taxon>Dikarya</taxon>
        <taxon>Ascomycota</taxon>
        <taxon>Pezizomycotina</taxon>
        <taxon>Leotiomycetes</taxon>
        <taxon>Helotiales</taxon>
        <taxon>Sclerotiniaceae</taxon>
        <taxon>Botrytis</taxon>
    </lineage>
</organism>
<gene>
    <name evidence="1" type="ORF">EAE98_011380</name>
</gene>
<accession>A0ABQ7I6D5</accession>
<reference evidence="1 2" key="1">
    <citation type="journal article" date="2020" name="Genome Biol. Evol.">
        <title>Comparative genomics of Sclerotiniaceae.</title>
        <authorList>
            <person name="Valero Jimenez C.A."/>
            <person name="Steentjes M."/>
            <person name="Scholten O.E."/>
            <person name="Van Kan J.A.L."/>
        </authorList>
    </citation>
    <scope>NUCLEOTIDE SEQUENCE [LARGE SCALE GENOMIC DNA]</scope>
    <source>
        <strain evidence="1 2">B1</strain>
    </source>
</reference>
<sequence length="146" mass="15018">MLQNAVDSMNNIKAIGAEVEEEDKKNLILEILGIVLMVVPIIGEGGGALFGGIANVARIATLVGDVGNAALTAYDIVEDPSSAPFSIMGLLLGGLGKTSKNEEEVLGEAAAARRGLTDDDLAQFGKAFVKSDSDVQSILKACISGD</sequence>
<proteinExistence type="predicted"/>
<dbReference type="Proteomes" id="UP000783213">
    <property type="component" value="Unassembled WGS sequence"/>
</dbReference>
<evidence type="ECO:0000313" key="1">
    <source>
        <dbReference type="EMBL" id="KAF7915057.1"/>
    </source>
</evidence>
<comment type="caution">
    <text evidence="1">The sequence shown here is derived from an EMBL/GenBank/DDBJ whole genome shotgun (WGS) entry which is preliminary data.</text>
</comment>